<dbReference type="PANTHER" id="PTHR12737:SF9">
    <property type="entry name" value="DIMETHYLARGININASE"/>
    <property type="match status" value="1"/>
</dbReference>
<dbReference type="Gene3D" id="3.75.10.10">
    <property type="entry name" value="L-arginine/glycine Amidinotransferase, Chain A"/>
    <property type="match status" value="1"/>
</dbReference>
<dbReference type="EMBL" id="CAXLJL010000145">
    <property type="protein sequence ID" value="CAL5132985.1"/>
    <property type="molecule type" value="Genomic_DNA"/>
</dbReference>
<evidence type="ECO:0000256" key="2">
    <source>
        <dbReference type="ARBA" id="ARBA00022801"/>
    </source>
</evidence>
<keyword evidence="2" id="KW-0378">Hydrolase</keyword>
<organism evidence="3 4">
    <name type="scientific">Calicophoron daubneyi</name>
    <name type="common">Rumen fluke</name>
    <name type="synonym">Paramphistomum daubneyi</name>
    <dbReference type="NCBI Taxonomy" id="300641"/>
    <lineage>
        <taxon>Eukaryota</taxon>
        <taxon>Metazoa</taxon>
        <taxon>Spiralia</taxon>
        <taxon>Lophotrochozoa</taxon>
        <taxon>Platyhelminthes</taxon>
        <taxon>Trematoda</taxon>
        <taxon>Digenea</taxon>
        <taxon>Plagiorchiida</taxon>
        <taxon>Pronocephalata</taxon>
        <taxon>Paramphistomoidea</taxon>
        <taxon>Paramphistomidae</taxon>
        <taxon>Calicophoron</taxon>
    </lineage>
</organism>
<comment type="caution">
    <text evidence="3">The sequence shown here is derived from an EMBL/GenBank/DDBJ whole genome shotgun (WGS) entry which is preliminary data.</text>
</comment>
<evidence type="ECO:0000313" key="4">
    <source>
        <dbReference type="Proteomes" id="UP001497525"/>
    </source>
</evidence>
<dbReference type="GO" id="GO:0045429">
    <property type="term" value="P:positive regulation of nitric oxide biosynthetic process"/>
    <property type="evidence" value="ECO:0007669"/>
    <property type="project" value="TreeGrafter"/>
</dbReference>
<dbReference type="AlphaFoldDB" id="A0AAV2T898"/>
<gene>
    <name evidence="3" type="ORF">CDAUBV1_LOCUS6282</name>
</gene>
<dbReference type="PANTHER" id="PTHR12737">
    <property type="entry name" value="DIMETHYLARGININE DIMETHYLAMINOHYDROLASE"/>
    <property type="match status" value="1"/>
</dbReference>
<evidence type="ECO:0008006" key="5">
    <source>
        <dbReference type="Google" id="ProtNLM"/>
    </source>
</evidence>
<proteinExistence type="inferred from homology"/>
<dbReference type="GO" id="GO:0016597">
    <property type="term" value="F:amino acid binding"/>
    <property type="evidence" value="ECO:0007669"/>
    <property type="project" value="TreeGrafter"/>
</dbReference>
<accession>A0AAV2T898</accession>
<sequence>MAFQYAYAIVSQIPESFSDFCTSPQGQKNAKNGEAHRPISLDRAHRERTDFVETLRKIGIDILELEAEERHPECVKVDDTAVIINGTALMCNPAGSHRQGEVNLIRQTLKKEVGVKIVELNTENAHLEGSDVLFTGQEIIVGLSNHTNEAGAEAVARAFPEYVTFPVRVRPPFRSLKDAVGVAGINVLAVGESEAAQHMLKDIRKSVSYSYSIITLPEDNAANLLYVNHYLMHYSPEMIPKSIGVFENKIDYNRTPMHMPELLAAGVPLTKLALFVGRFRHQRDIISTIP</sequence>
<comment type="similarity">
    <text evidence="1">Belongs to the DDAH family.</text>
</comment>
<evidence type="ECO:0000256" key="1">
    <source>
        <dbReference type="ARBA" id="ARBA00008532"/>
    </source>
</evidence>
<evidence type="ECO:0000313" key="3">
    <source>
        <dbReference type="EMBL" id="CAL5132985.1"/>
    </source>
</evidence>
<dbReference type="Pfam" id="PF19420">
    <property type="entry name" value="DDAH_eukar"/>
    <property type="match status" value="1"/>
</dbReference>
<reference evidence="3" key="1">
    <citation type="submission" date="2024-06" db="EMBL/GenBank/DDBJ databases">
        <authorList>
            <person name="Liu X."/>
            <person name="Lenzi L."/>
            <person name="Haldenby T S."/>
            <person name="Uol C."/>
        </authorList>
    </citation>
    <scope>NUCLEOTIDE SEQUENCE</scope>
</reference>
<dbReference type="GO" id="GO:0000052">
    <property type="term" value="P:citrulline metabolic process"/>
    <property type="evidence" value="ECO:0007669"/>
    <property type="project" value="TreeGrafter"/>
</dbReference>
<dbReference type="GO" id="GO:0006525">
    <property type="term" value="P:arginine metabolic process"/>
    <property type="evidence" value="ECO:0007669"/>
    <property type="project" value="TreeGrafter"/>
</dbReference>
<dbReference type="FunFam" id="3.75.10.10:FF:000004">
    <property type="entry name" value="N(G),N(G)-dimethylarginine dimethylaminohydrolase 1"/>
    <property type="match status" value="1"/>
</dbReference>
<name>A0AAV2T898_CALDB</name>
<dbReference type="SUPFAM" id="SSF55909">
    <property type="entry name" value="Pentein"/>
    <property type="match status" value="1"/>
</dbReference>
<dbReference type="InterPro" id="IPR033199">
    <property type="entry name" value="DDAH-like"/>
</dbReference>
<dbReference type="GO" id="GO:0016403">
    <property type="term" value="F:dimethylargininase activity"/>
    <property type="evidence" value="ECO:0007669"/>
    <property type="project" value="TreeGrafter"/>
</dbReference>
<dbReference type="Proteomes" id="UP001497525">
    <property type="component" value="Unassembled WGS sequence"/>
</dbReference>
<protein>
    <recommendedName>
        <fullName evidence="5">Dimethylargininase</fullName>
    </recommendedName>
</protein>